<evidence type="ECO:0000313" key="2">
    <source>
        <dbReference type="EMBL" id="MEJ8812039.1"/>
    </source>
</evidence>
<dbReference type="Proteomes" id="UP001365846">
    <property type="component" value="Unassembled WGS sequence"/>
</dbReference>
<name>A0ABU8VEF1_9BURK</name>
<organism evidence="2 3">
    <name type="scientific">Variovorax ureilyticus</name>
    <dbReference type="NCBI Taxonomy" id="1836198"/>
    <lineage>
        <taxon>Bacteria</taxon>
        <taxon>Pseudomonadati</taxon>
        <taxon>Pseudomonadota</taxon>
        <taxon>Betaproteobacteria</taxon>
        <taxon>Burkholderiales</taxon>
        <taxon>Comamonadaceae</taxon>
        <taxon>Variovorax</taxon>
    </lineage>
</organism>
<sequence length="55" mass="5226">MKPSVIALLALCMCLLAGCASRGSAGAGAASSGGSGITVFGEIDAGVNGARNQSR</sequence>
<protein>
    <recommendedName>
        <fullName evidence="4">Lipoprotein</fullName>
    </recommendedName>
</protein>
<reference evidence="2 3" key="1">
    <citation type="submission" date="2024-03" db="EMBL/GenBank/DDBJ databases">
        <title>Novel species of the genus Variovorax.</title>
        <authorList>
            <person name="Liu Q."/>
            <person name="Xin Y.-H."/>
        </authorList>
    </citation>
    <scope>NUCLEOTIDE SEQUENCE [LARGE SCALE GENOMIC DNA]</scope>
    <source>
        <strain evidence="2 3">KACC 18899</strain>
    </source>
</reference>
<feature type="signal peptide" evidence="1">
    <location>
        <begin position="1"/>
        <end position="22"/>
    </location>
</feature>
<evidence type="ECO:0000313" key="3">
    <source>
        <dbReference type="Proteomes" id="UP001365846"/>
    </source>
</evidence>
<evidence type="ECO:0008006" key="4">
    <source>
        <dbReference type="Google" id="ProtNLM"/>
    </source>
</evidence>
<dbReference type="RefSeq" id="WP_340357306.1">
    <property type="nucleotide sequence ID" value="NZ_JBBKZU010000005.1"/>
</dbReference>
<dbReference type="EMBL" id="JBBKZU010000005">
    <property type="protein sequence ID" value="MEJ8812039.1"/>
    <property type="molecule type" value="Genomic_DNA"/>
</dbReference>
<keyword evidence="1" id="KW-0732">Signal</keyword>
<proteinExistence type="predicted"/>
<dbReference type="PROSITE" id="PS51257">
    <property type="entry name" value="PROKAR_LIPOPROTEIN"/>
    <property type="match status" value="1"/>
</dbReference>
<evidence type="ECO:0000256" key="1">
    <source>
        <dbReference type="SAM" id="SignalP"/>
    </source>
</evidence>
<gene>
    <name evidence="2" type="ORF">WKW77_13240</name>
</gene>
<accession>A0ABU8VEF1</accession>
<keyword evidence="3" id="KW-1185">Reference proteome</keyword>
<comment type="caution">
    <text evidence="2">The sequence shown here is derived from an EMBL/GenBank/DDBJ whole genome shotgun (WGS) entry which is preliminary data.</text>
</comment>
<feature type="chain" id="PRO_5045963026" description="Lipoprotein" evidence="1">
    <location>
        <begin position="23"/>
        <end position="55"/>
    </location>
</feature>